<gene>
    <name evidence="1" type="ORF">OG549_03580</name>
</gene>
<sequence length="87" mass="9619">MTSKQPESLDDFGTSAVKDRLRNVGLTCMDTQGNEHQAIKKWPATKMDILNAAKAGGESRERLDALARLPKDTYQDATELITDLPKT</sequence>
<proteinExistence type="predicted"/>
<accession>A0AAU2UY34</accession>
<protein>
    <submittedName>
        <fullName evidence="1">DUF2795 domain-containing protein</fullName>
    </submittedName>
</protein>
<dbReference type="InterPro" id="IPR021527">
    <property type="entry name" value="DUF2795"/>
</dbReference>
<name>A0AAU2UY34_9ACTN</name>
<reference evidence="1" key="1">
    <citation type="submission" date="2022-10" db="EMBL/GenBank/DDBJ databases">
        <title>The complete genomes of actinobacterial strains from the NBC collection.</title>
        <authorList>
            <person name="Joergensen T.S."/>
            <person name="Alvarez Arevalo M."/>
            <person name="Sterndorff E.B."/>
            <person name="Faurdal D."/>
            <person name="Vuksanovic O."/>
            <person name="Mourched A.-S."/>
            <person name="Charusanti P."/>
            <person name="Shaw S."/>
            <person name="Blin K."/>
            <person name="Weber T."/>
        </authorList>
    </citation>
    <scope>NUCLEOTIDE SEQUENCE</scope>
    <source>
        <strain evidence="1">NBC_00003</strain>
    </source>
</reference>
<dbReference type="AlphaFoldDB" id="A0AAU2UY34"/>
<evidence type="ECO:0000313" key="1">
    <source>
        <dbReference type="EMBL" id="WTW59795.1"/>
    </source>
</evidence>
<dbReference type="EMBL" id="CP108318">
    <property type="protein sequence ID" value="WTW59795.1"/>
    <property type="molecule type" value="Genomic_DNA"/>
</dbReference>
<dbReference type="Pfam" id="PF11387">
    <property type="entry name" value="DUF2795"/>
    <property type="match status" value="1"/>
</dbReference>
<organism evidence="1">
    <name type="scientific">Streptomyces sp. NBC_00003</name>
    <dbReference type="NCBI Taxonomy" id="2903608"/>
    <lineage>
        <taxon>Bacteria</taxon>
        <taxon>Bacillati</taxon>
        <taxon>Actinomycetota</taxon>
        <taxon>Actinomycetes</taxon>
        <taxon>Kitasatosporales</taxon>
        <taxon>Streptomycetaceae</taxon>
        <taxon>Streptomyces</taxon>
    </lineage>
</organism>